<evidence type="ECO:0000256" key="1">
    <source>
        <dbReference type="SAM" id="Phobius"/>
    </source>
</evidence>
<keyword evidence="1" id="KW-0812">Transmembrane</keyword>
<evidence type="ECO:0000313" key="3">
    <source>
        <dbReference type="Proteomes" id="UP000294535"/>
    </source>
</evidence>
<reference evidence="2 3" key="1">
    <citation type="submission" date="2019-03" db="EMBL/GenBank/DDBJ databases">
        <title>Genomic Encyclopedia of Type Strains, Phase III (KMG-III): the genomes of soil and plant-associated and newly described type strains.</title>
        <authorList>
            <person name="Whitman W."/>
        </authorList>
    </citation>
    <scope>NUCLEOTIDE SEQUENCE [LARGE SCALE GENOMIC DNA]</scope>
    <source>
        <strain evidence="2 3">CECT 8446</strain>
    </source>
</reference>
<accession>A0A4R6T6U0</accession>
<name>A0A4R6T6U0_9BACT</name>
<gene>
    <name evidence="2" type="ORF">DFQ04_1928</name>
</gene>
<dbReference type="EMBL" id="SNYF01000006">
    <property type="protein sequence ID" value="TDQ17276.1"/>
    <property type="molecule type" value="Genomic_DNA"/>
</dbReference>
<dbReference type="Proteomes" id="UP000294535">
    <property type="component" value="Unassembled WGS sequence"/>
</dbReference>
<comment type="caution">
    <text evidence="2">The sequence shown here is derived from an EMBL/GenBank/DDBJ whole genome shotgun (WGS) entry which is preliminary data.</text>
</comment>
<dbReference type="AlphaFoldDB" id="A0A4R6T6U0"/>
<proteinExistence type="predicted"/>
<dbReference type="RefSeq" id="WP_133555163.1">
    <property type="nucleotide sequence ID" value="NZ_SNYF01000006.1"/>
</dbReference>
<keyword evidence="3" id="KW-1185">Reference proteome</keyword>
<feature type="transmembrane region" description="Helical" evidence="1">
    <location>
        <begin position="84"/>
        <end position="105"/>
    </location>
</feature>
<feature type="transmembrane region" description="Helical" evidence="1">
    <location>
        <begin position="117"/>
        <end position="140"/>
    </location>
</feature>
<keyword evidence="1" id="KW-1133">Transmembrane helix</keyword>
<feature type="transmembrane region" description="Helical" evidence="1">
    <location>
        <begin position="146"/>
        <end position="164"/>
    </location>
</feature>
<sequence length="252" mass="29863">MIQDFFSRIENNLYVEILAGLGPIVISVFLFLSKEKKRQIDLSLLFSFVVLVYFYEFLAIYVLVDKQFNASVHQLIGDTDFKGWNLWVTNFFNFHLSKILLLIYLHQLIYSQTKKRIILVLIWTFVAVCTIVQVFGWYPLYDFQPPIYFLGNASLIFGCGLYFIDVISEEKHLEVDLIKNWNFWIVTLILFQSALSFLSDIAFDYLVFNDLDLYFFFNYISMVLYLLLFIFIGLYFFLEVRKSKNKLIQNAA</sequence>
<feature type="transmembrane region" description="Helical" evidence="1">
    <location>
        <begin position="13"/>
        <end position="32"/>
    </location>
</feature>
<evidence type="ECO:0000313" key="2">
    <source>
        <dbReference type="EMBL" id="TDQ17276.1"/>
    </source>
</evidence>
<feature type="transmembrane region" description="Helical" evidence="1">
    <location>
        <begin position="44"/>
        <end position="64"/>
    </location>
</feature>
<organism evidence="2 3">
    <name type="scientific">Algoriphagus boseongensis</name>
    <dbReference type="NCBI Taxonomy" id="1442587"/>
    <lineage>
        <taxon>Bacteria</taxon>
        <taxon>Pseudomonadati</taxon>
        <taxon>Bacteroidota</taxon>
        <taxon>Cytophagia</taxon>
        <taxon>Cytophagales</taxon>
        <taxon>Cyclobacteriaceae</taxon>
        <taxon>Algoriphagus</taxon>
    </lineage>
</organism>
<protein>
    <submittedName>
        <fullName evidence="2">Uncharacterized protein</fullName>
    </submittedName>
</protein>
<feature type="transmembrane region" description="Helical" evidence="1">
    <location>
        <begin position="214"/>
        <end position="238"/>
    </location>
</feature>
<feature type="transmembrane region" description="Helical" evidence="1">
    <location>
        <begin position="184"/>
        <end position="208"/>
    </location>
</feature>
<keyword evidence="1" id="KW-0472">Membrane</keyword>
<dbReference type="OrthoDB" id="823982at2"/>